<feature type="compositionally biased region" description="Polar residues" evidence="2">
    <location>
        <begin position="523"/>
        <end position="535"/>
    </location>
</feature>
<dbReference type="InterPro" id="IPR005123">
    <property type="entry name" value="Oxoglu/Fe-dep_dioxygenase_dom"/>
</dbReference>
<dbReference type="SUPFAM" id="SSF47616">
    <property type="entry name" value="GST C-terminal domain-like"/>
    <property type="match status" value="1"/>
</dbReference>
<dbReference type="GO" id="GO:0051213">
    <property type="term" value="F:dioxygenase activity"/>
    <property type="evidence" value="ECO:0007669"/>
    <property type="project" value="InterPro"/>
</dbReference>
<feature type="compositionally biased region" description="Polar residues" evidence="2">
    <location>
        <begin position="418"/>
        <end position="427"/>
    </location>
</feature>
<dbReference type="PROSITE" id="PS51471">
    <property type="entry name" value="FE2OG_OXY"/>
    <property type="match status" value="1"/>
</dbReference>
<feature type="compositionally biased region" description="Basic and acidic residues" evidence="2">
    <location>
        <begin position="352"/>
        <end position="364"/>
    </location>
</feature>
<keyword evidence="5" id="KW-1185">Reference proteome</keyword>
<feature type="compositionally biased region" description="Basic and acidic residues" evidence="2">
    <location>
        <begin position="457"/>
        <end position="467"/>
    </location>
</feature>
<feature type="compositionally biased region" description="Polar residues" evidence="2">
    <location>
        <begin position="468"/>
        <end position="480"/>
    </location>
</feature>
<dbReference type="Pfam" id="PF13532">
    <property type="entry name" value="2OG-FeII_Oxy_2"/>
    <property type="match status" value="1"/>
</dbReference>
<dbReference type="Gene3D" id="2.60.120.590">
    <property type="entry name" value="Alpha-ketoglutarate-dependent dioxygenase AlkB-like"/>
    <property type="match status" value="1"/>
</dbReference>
<feature type="region of interest" description="Disordered" evidence="2">
    <location>
        <begin position="76"/>
        <end position="103"/>
    </location>
</feature>
<name>A0A7C8M9D6_9PLEO</name>
<dbReference type="InterPro" id="IPR036380">
    <property type="entry name" value="Isochorismatase-like_sf"/>
</dbReference>
<feature type="domain" description="Fe2OG dioxygenase" evidence="3">
    <location>
        <begin position="666"/>
        <end position="785"/>
    </location>
</feature>
<dbReference type="Pfam" id="PF13410">
    <property type="entry name" value="GST_C_2"/>
    <property type="match status" value="1"/>
</dbReference>
<comment type="caution">
    <text evidence="4">The sequence shown here is derived from an EMBL/GenBank/DDBJ whole genome shotgun (WGS) entry which is preliminary data.</text>
</comment>
<dbReference type="InterPro" id="IPR037151">
    <property type="entry name" value="AlkB-like_sf"/>
</dbReference>
<dbReference type="InterPro" id="IPR027450">
    <property type="entry name" value="AlkB-like"/>
</dbReference>
<feature type="compositionally biased region" description="Basic and acidic residues" evidence="2">
    <location>
        <begin position="397"/>
        <end position="417"/>
    </location>
</feature>
<evidence type="ECO:0000313" key="4">
    <source>
        <dbReference type="EMBL" id="KAF2874420.1"/>
    </source>
</evidence>
<evidence type="ECO:0000313" key="5">
    <source>
        <dbReference type="Proteomes" id="UP000481861"/>
    </source>
</evidence>
<comment type="similarity">
    <text evidence="1">Belongs to the isochorismatase family.</text>
</comment>
<dbReference type="InterPro" id="IPR032854">
    <property type="entry name" value="ALKBH3"/>
</dbReference>
<dbReference type="Gene3D" id="3.40.50.850">
    <property type="entry name" value="Isochorismatase-like"/>
    <property type="match status" value="1"/>
</dbReference>
<evidence type="ECO:0000256" key="2">
    <source>
        <dbReference type="SAM" id="MobiDB-lite"/>
    </source>
</evidence>
<dbReference type="Gene3D" id="1.20.1050.10">
    <property type="match status" value="1"/>
</dbReference>
<dbReference type="SUPFAM" id="SSF51197">
    <property type="entry name" value="Clavaminate synthase-like"/>
    <property type="match status" value="1"/>
</dbReference>
<dbReference type="CDD" id="cd00431">
    <property type="entry name" value="cysteine_hydrolases"/>
    <property type="match status" value="1"/>
</dbReference>
<proteinExistence type="inferred from homology"/>
<gene>
    <name evidence="4" type="ORF">BDV95DRAFT_488072</name>
</gene>
<reference evidence="4 5" key="1">
    <citation type="submission" date="2020-01" db="EMBL/GenBank/DDBJ databases">
        <authorList>
            <consortium name="DOE Joint Genome Institute"/>
            <person name="Haridas S."/>
            <person name="Albert R."/>
            <person name="Binder M."/>
            <person name="Bloem J."/>
            <person name="Labutti K."/>
            <person name="Salamov A."/>
            <person name="Andreopoulos B."/>
            <person name="Baker S.E."/>
            <person name="Barry K."/>
            <person name="Bills G."/>
            <person name="Bluhm B.H."/>
            <person name="Cannon C."/>
            <person name="Castanera R."/>
            <person name="Culley D.E."/>
            <person name="Daum C."/>
            <person name="Ezra D."/>
            <person name="Gonzalez J.B."/>
            <person name="Henrissat B."/>
            <person name="Kuo A."/>
            <person name="Liang C."/>
            <person name="Lipzen A."/>
            <person name="Lutzoni F."/>
            <person name="Magnuson J."/>
            <person name="Mondo S."/>
            <person name="Nolan M."/>
            <person name="Ohm R."/>
            <person name="Pangilinan J."/>
            <person name="Park H.-J.H."/>
            <person name="Ramirez L."/>
            <person name="Alfaro M."/>
            <person name="Sun H."/>
            <person name="Tritt A."/>
            <person name="Yoshinaga Y."/>
            <person name="Zwiers L.-H.L."/>
            <person name="Turgeon B.G."/>
            <person name="Goodwin S.B."/>
            <person name="Spatafora J.W."/>
            <person name="Crous P.W."/>
            <person name="Grigoriev I.V."/>
        </authorList>
    </citation>
    <scope>NUCLEOTIDE SEQUENCE [LARGE SCALE GENOMIC DNA]</scope>
    <source>
        <strain evidence="4 5">CBS 611.86</strain>
    </source>
</reference>
<dbReference type="PANTHER" id="PTHR31212:SF5">
    <property type="entry name" value="ISOCHORISMATASE FAMILY PROTEIN FAMILY (AFU_ORTHOLOGUE AFUA_3G14500)"/>
    <property type="match status" value="1"/>
</dbReference>
<feature type="region of interest" description="Disordered" evidence="2">
    <location>
        <begin position="276"/>
        <end position="548"/>
    </location>
</feature>
<evidence type="ECO:0000259" key="3">
    <source>
        <dbReference type="PROSITE" id="PS51471"/>
    </source>
</evidence>
<dbReference type="GO" id="GO:0006307">
    <property type="term" value="P:DNA alkylation repair"/>
    <property type="evidence" value="ECO:0007669"/>
    <property type="project" value="InterPro"/>
</dbReference>
<dbReference type="InterPro" id="IPR036282">
    <property type="entry name" value="Glutathione-S-Trfase_C_sf"/>
</dbReference>
<dbReference type="Pfam" id="PF00857">
    <property type="entry name" value="Isochorismatase"/>
    <property type="match status" value="1"/>
</dbReference>
<dbReference type="SUPFAM" id="SSF52499">
    <property type="entry name" value="Isochorismatase-like hydrolases"/>
    <property type="match status" value="1"/>
</dbReference>
<dbReference type="OrthoDB" id="445341at2759"/>
<organism evidence="4 5">
    <name type="scientific">Massariosphaeria phaeospora</name>
    <dbReference type="NCBI Taxonomy" id="100035"/>
    <lineage>
        <taxon>Eukaryota</taxon>
        <taxon>Fungi</taxon>
        <taxon>Dikarya</taxon>
        <taxon>Ascomycota</taxon>
        <taxon>Pezizomycotina</taxon>
        <taxon>Dothideomycetes</taxon>
        <taxon>Pleosporomycetidae</taxon>
        <taxon>Pleosporales</taxon>
        <taxon>Pleosporales incertae sedis</taxon>
        <taxon>Massariosphaeria</taxon>
    </lineage>
</organism>
<accession>A0A7C8M9D6</accession>
<dbReference type="PANTHER" id="PTHR31212">
    <property type="entry name" value="ALPHA-KETOGLUTARATE-DEPENDENT DIOXYGENASE ALKB HOMOLOG 3"/>
    <property type="match status" value="1"/>
</dbReference>
<sequence length="1053" mass="118158">MMSLLDLITQNQPHFQTHQALVILGLQNDFLQPDGKLPVNKTTGFLDHIETLIPKFRQLSANIIWIQTVYETDRLAGDPTTGEGDSVLVGPSDGVESGSDDEYDLPKDLILPAQSRSSKHRQRAFDLLKRVSARRRTASRGEILSAVDEDEELFLRRSSKNGPACLPNTPGADFVDMVKPKIEPSDTVVRTSNYSAFQGTSLLLILRAKLVTELYICGCITNVSVLATVVDAARHGIKINVVEDCLGFRKQVRHEVALKRMVDLFDANVVASADILNQDRPGDVPQPTSQNGSEDTDDKLERLVNELRLGDRGPTRQPKGHAMPRQRVESPAIALNGRQRTLSDASLAESRTTTDTRLSDDQFAERLSQGSRGPPAEHNKPPTAKQNLVKSKVRMRSRTDRTRRDDVSKNARPDSSQKGEPSSSSRATPAVTDSEPPRPSPRAAAKTPRSGALAKAESSDKLRDTPPRRQQSLKSFASQPSLSSVGVEGGEKSSSPRVRLALSRSPKSDLHKSLPGPAHPSKSPANPTPKASSILATPPPAAQPPAMSKKLQSLANLPVLGPGDDIAEGDSYIIYDFFPPNLRHPTDPSKPLKELIFHQLYNEVRWQKMLHQQGEVPRLVCCQGDFGADGSMPVYRHPTDQTMPLLHFSPKVKLIQKRAEKLAGHPLNHVLIQLYRSGQDFISEHSDKTLDIVRGSSVVNVSFGAQRTMRLRTKKPGSAEDAEEAGLRETQRVAMPHNSMFVLGLDSNEKWLHGIMADKRMQSERSEAELAYSGIRISLTFRQIGTFIDADSSVIWGQGATAKEHRDAQDVINDDEDETERILQAFSRENHSTKFDWDEWYGEGFDVLHLHEPPEDLPVLFASNNHVENYMVQVFLWESKMNYTLVEAPSLEKQYELDRQVCYRDNDVNHTEVLIAIPILLYLDHYHPVDRDDRGRASSSRSYEMFVMVSAMLKYWVNRHVPTYRNDFVNMLESLEERYALSPGPFIAGRRFSIGDCSTWPALDEMISEWDEWTEDRFPRLTEYYRMLWKKKKAIQKLRPELPIIKQCSPGKE</sequence>
<dbReference type="InterPro" id="IPR000868">
    <property type="entry name" value="Isochorismatase-like_dom"/>
</dbReference>
<feature type="compositionally biased region" description="Low complexity" evidence="2">
    <location>
        <begin position="441"/>
        <end position="450"/>
    </location>
</feature>
<feature type="compositionally biased region" description="Basic and acidic residues" evidence="2">
    <location>
        <begin position="299"/>
        <end position="314"/>
    </location>
</feature>
<protein>
    <recommendedName>
        <fullName evidence="3">Fe2OG dioxygenase domain-containing protein</fullName>
    </recommendedName>
</protein>
<dbReference type="AlphaFoldDB" id="A0A7C8M9D6"/>
<evidence type="ECO:0000256" key="1">
    <source>
        <dbReference type="ARBA" id="ARBA00006336"/>
    </source>
</evidence>
<dbReference type="Proteomes" id="UP000481861">
    <property type="component" value="Unassembled WGS sequence"/>
</dbReference>
<dbReference type="EMBL" id="JAADJZ010000006">
    <property type="protein sequence ID" value="KAF2874420.1"/>
    <property type="molecule type" value="Genomic_DNA"/>
</dbReference>
<dbReference type="CDD" id="cd00299">
    <property type="entry name" value="GST_C_family"/>
    <property type="match status" value="1"/>
</dbReference>